<evidence type="ECO:0000313" key="11">
    <source>
        <dbReference type="EMBL" id="CAD8170951.1"/>
    </source>
</evidence>
<dbReference type="GO" id="GO:0031119">
    <property type="term" value="P:tRNA pseudouridine synthesis"/>
    <property type="evidence" value="ECO:0007669"/>
    <property type="project" value="UniProtKB-ARBA"/>
</dbReference>
<evidence type="ECO:0000256" key="2">
    <source>
        <dbReference type="ARBA" id="ARBA00012787"/>
    </source>
</evidence>
<feature type="transmembrane region" description="Helical" evidence="8">
    <location>
        <begin position="718"/>
        <end position="740"/>
    </location>
</feature>
<sequence>MQINEPKAILFNKLYERDVCIRCILRLFKITEISLYRDTKGFIQLLIDVGKLIGNENKLVEEYDLLFYKRKAEILDSDVLPLTCHSTLKDQFIKNPFHIFDKINKCVICQGILQCLEDQKFQAILMDEILQKQYQYEAFKLQVKTPIGCQIRQILIVNDCITEIGQKDPFYEYISTPNIATDIKACVKWIMCTPLSESLKVPSDINDDRFQICLNFENIGDDVKQFEQFKDIIQEIDDQIWQEKMIKKLKMNDPQLKAETENRLLQKKNQQSQIFLPTQNNLEKISKLNNTQLSQFKIINVNYPVKLEVTTSYQNIFIKGNYIKLGRYISQTPWYIGGNRIYEDSIEDLVSAEACKIFKASSVKFHSGGREDIDVRMLGNGRPFAIELVDPHLGLQNQTQEILTQIESKINSQNVVKVTPLTFTDTNIFGELKNSEINKVKAYCCVVECKNIINGDLVQQANQIKDLVIKQKTPIRVLHRRTQMVRDKIIHSLLIKQINQKWLQVYVLSSAGTYIKEFIHSDLDRTVPNLCSLLQNECDIYQLDVIKLYDKIDEDVISNFKSIDEECGSKNNRILLKWAQIFDKIVPLNENQAFIYFDGDGYNVYDIISEQVVGKGQITQDVKYFYQIYPQTLCFLDPEDVKVKLLDLKTLQLCKIFVFALKYCYIKKISHDGIRKKVKIIVIMFDISFPKIKKTTIRKQCLPLCYQNPPLQTTGMKFNLISTLFLNITILILLTILICLNGRLIKKHQLFMDKIIKQKSYQLNHIQLKKHSILFMFMNKFLLYQQMLLTEQIHIQLLFGSIIMMDL</sequence>
<evidence type="ECO:0000259" key="10">
    <source>
        <dbReference type="Pfam" id="PF21238"/>
    </source>
</evidence>
<dbReference type="OrthoDB" id="271937at2759"/>
<evidence type="ECO:0000256" key="7">
    <source>
        <dbReference type="ARBA" id="ARBA00083669"/>
    </source>
</evidence>
<keyword evidence="4" id="KW-0413">Isomerase</keyword>
<evidence type="ECO:0000256" key="5">
    <source>
        <dbReference type="ARBA" id="ARBA00075270"/>
    </source>
</evidence>
<dbReference type="PANTHER" id="PTHR21568:SF0">
    <property type="entry name" value="TRNA PSEUDOURIDINE SYNTHASE PUS10"/>
    <property type="match status" value="1"/>
</dbReference>
<evidence type="ECO:0000256" key="1">
    <source>
        <dbReference type="ARBA" id="ARBA00009652"/>
    </source>
</evidence>
<dbReference type="Pfam" id="PF21237">
    <property type="entry name" value="Pus10_N_euk"/>
    <property type="match status" value="1"/>
</dbReference>
<evidence type="ECO:0000256" key="3">
    <source>
        <dbReference type="ARBA" id="ARBA00022694"/>
    </source>
</evidence>
<evidence type="ECO:0000256" key="8">
    <source>
        <dbReference type="SAM" id="Phobius"/>
    </source>
</evidence>
<comment type="caution">
    <text evidence="11">The sequence shown here is derived from an EMBL/GenBank/DDBJ whole genome shotgun (WGS) entry which is preliminary data.</text>
</comment>
<dbReference type="Pfam" id="PF21238">
    <property type="entry name" value="Pus10_C"/>
    <property type="match status" value="1"/>
</dbReference>
<evidence type="ECO:0000256" key="4">
    <source>
        <dbReference type="ARBA" id="ARBA00023235"/>
    </source>
</evidence>
<dbReference type="NCBIfam" id="TIGR01213">
    <property type="entry name" value="pseudo_Pus10arc"/>
    <property type="match status" value="1"/>
</dbReference>
<dbReference type="GO" id="GO:0160148">
    <property type="term" value="F:tRNA pseudouridine(55) synthase activity"/>
    <property type="evidence" value="ECO:0007669"/>
    <property type="project" value="UniProtKB-EC"/>
</dbReference>
<dbReference type="PANTHER" id="PTHR21568">
    <property type="entry name" value="TRNA PSEUDOURIDINE SYNTHASE PUS10"/>
    <property type="match status" value="1"/>
</dbReference>
<protein>
    <recommendedName>
        <fullName evidence="2">tRNA pseudouridine(55) synthase</fullName>
        <ecNumber evidence="2">5.4.99.25</ecNumber>
    </recommendedName>
    <alternativeName>
        <fullName evidence="7">tRNA pseudouridine 55 synthase</fullName>
    </alternativeName>
    <alternativeName>
        <fullName evidence="5">tRNA pseudouridylate synthase</fullName>
    </alternativeName>
    <alternativeName>
        <fullName evidence="6">tRNA-uridine isomerase</fullName>
    </alternativeName>
</protein>
<accession>A0A8S1V1Y9</accession>
<proteinExistence type="inferred from homology"/>
<dbReference type="InterPro" id="IPR048741">
    <property type="entry name" value="Pus10-like_C"/>
</dbReference>
<keyword evidence="3" id="KW-0819">tRNA processing</keyword>
<dbReference type="InterPro" id="IPR048742">
    <property type="entry name" value="Pus10_N_euk"/>
</dbReference>
<keyword evidence="8" id="KW-0472">Membrane</keyword>
<feature type="domain" description="Pus10 N-terminal eukaryotes" evidence="9">
    <location>
        <begin position="106"/>
        <end position="222"/>
    </location>
</feature>
<dbReference type="FunFam" id="3.30.70.2510:FF:000001">
    <property type="entry name" value="tRNA pseudouridine synthase Pus10"/>
    <property type="match status" value="1"/>
</dbReference>
<evidence type="ECO:0000313" key="12">
    <source>
        <dbReference type="Proteomes" id="UP000683925"/>
    </source>
</evidence>
<gene>
    <name evidence="11" type="ORF">POCTA_138.1.T0570150</name>
</gene>
<keyword evidence="8" id="KW-0812">Transmembrane</keyword>
<dbReference type="EMBL" id="CAJJDP010000056">
    <property type="protein sequence ID" value="CAD8170951.1"/>
    <property type="molecule type" value="Genomic_DNA"/>
</dbReference>
<dbReference type="Proteomes" id="UP000683925">
    <property type="component" value="Unassembled WGS sequence"/>
</dbReference>
<organism evidence="11 12">
    <name type="scientific">Paramecium octaurelia</name>
    <dbReference type="NCBI Taxonomy" id="43137"/>
    <lineage>
        <taxon>Eukaryota</taxon>
        <taxon>Sar</taxon>
        <taxon>Alveolata</taxon>
        <taxon>Ciliophora</taxon>
        <taxon>Intramacronucleata</taxon>
        <taxon>Oligohymenophorea</taxon>
        <taxon>Peniculida</taxon>
        <taxon>Parameciidae</taxon>
        <taxon>Paramecium</taxon>
    </lineage>
</organism>
<dbReference type="EC" id="5.4.99.25" evidence="2"/>
<comment type="similarity">
    <text evidence="1">Belongs to the pseudouridine synthase Pus10 family.</text>
</comment>
<dbReference type="InterPro" id="IPR039894">
    <property type="entry name" value="Pus10-like"/>
</dbReference>
<dbReference type="FunFam" id="3.30.70.3190:FF:000001">
    <property type="entry name" value="tRNA pseudouridine synthase Pus10"/>
    <property type="match status" value="1"/>
</dbReference>
<keyword evidence="12" id="KW-1185">Reference proteome</keyword>
<evidence type="ECO:0000259" key="9">
    <source>
        <dbReference type="Pfam" id="PF21237"/>
    </source>
</evidence>
<name>A0A8S1V1Y9_PAROT</name>
<evidence type="ECO:0000256" key="6">
    <source>
        <dbReference type="ARBA" id="ARBA00079393"/>
    </source>
</evidence>
<dbReference type="OMA" id="INVNYPV"/>
<dbReference type="AlphaFoldDB" id="A0A8S1V1Y9"/>
<keyword evidence="8" id="KW-1133">Transmembrane helix</keyword>
<reference evidence="11" key="1">
    <citation type="submission" date="2021-01" db="EMBL/GenBank/DDBJ databases">
        <authorList>
            <consortium name="Genoscope - CEA"/>
            <person name="William W."/>
        </authorList>
    </citation>
    <scope>NUCLEOTIDE SEQUENCE</scope>
</reference>
<feature type="domain" description="Pus10-like C-terminal" evidence="10">
    <location>
        <begin position="317"/>
        <end position="547"/>
    </location>
</feature>